<dbReference type="PANTHER" id="PTHR38593">
    <property type="entry name" value="BLR2558 PROTEIN"/>
    <property type="match status" value="1"/>
</dbReference>
<dbReference type="RefSeq" id="WP_379953988.1">
    <property type="nucleotide sequence ID" value="NZ_JAUYVI010000001.1"/>
</dbReference>
<evidence type="ECO:0000259" key="1">
    <source>
        <dbReference type="Pfam" id="PF13628"/>
    </source>
</evidence>
<comment type="caution">
    <text evidence="2">The sequence shown here is derived from an EMBL/GenBank/DDBJ whole genome shotgun (WGS) entry which is preliminary data.</text>
</comment>
<dbReference type="Gene3D" id="1.20.1260.10">
    <property type="match status" value="1"/>
</dbReference>
<dbReference type="Proteomes" id="UP001230156">
    <property type="component" value="Unassembled WGS sequence"/>
</dbReference>
<accession>A0ABU0YHB5</accession>
<sequence>MADFVTAVLIAIAVVNEGQCAPEQSSIERETMSHHLALTTGNTSARVLMKSRSSTSARRSVSSSALVLAALLAGASPAWAASPTSDASFLQEAVHTESTEAQIGQLAVQKSSSAGVKKLGQMLIEDHASTGQEATRLANTLQVSLTTGQADDQEATYRSLSGLSGASFDNAFVNAVIKSSQAAIARYEAQAQSGDGEVAAYADKTLPLLQRHLQMARMLKMRATEHNTP</sequence>
<dbReference type="InterPro" id="IPR012347">
    <property type="entry name" value="Ferritin-like"/>
</dbReference>
<proteinExistence type="predicted"/>
<feature type="domain" description="DUF4142" evidence="1">
    <location>
        <begin position="85"/>
        <end position="219"/>
    </location>
</feature>
<evidence type="ECO:0000313" key="3">
    <source>
        <dbReference type="Proteomes" id="UP001230156"/>
    </source>
</evidence>
<name>A0ABU0YHB5_9PROT</name>
<keyword evidence="3" id="KW-1185">Reference proteome</keyword>
<dbReference type="Pfam" id="PF13628">
    <property type="entry name" value="DUF4142"/>
    <property type="match status" value="1"/>
</dbReference>
<protein>
    <submittedName>
        <fullName evidence="2">DUF4142 domain-containing protein</fullName>
    </submittedName>
</protein>
<dbReference type="EMBL" id="JAUYVI010000001">
    <property type="protein sequence ID" value="MDQ7246597.1"/>
    <property type="molecule type" value="Genomic_DNA"/>
</dbReference>
<dbReference type="InterPro" id="IPR025419">
    <property type="entry name" value="DUF4142"/>
</dbReference>
<organism evidence="2 3">
    <name type="scientific">Dongia sedimenti</name>
    <dbReference type="NCBI Taxonomy" id="3064282"/>
    <lineage>
        <taxon>Bacteria</taxon>
        <taxon>Pseudomonadati</taxon>
        <taxon>Pseudomonadota</taxon>
        <taxon>Alphaproteobacteria</taxon>
        <taxon>Rhodospirillales</taxon>
        <taxon>Dongiaceae</taxon>
        <taxon>Dongia</taxon>
    </lineage>
</organism>
<evidence type="ECO:0000313" key="2">
    <source>
        <dbReference type="EMBL" id="MDQ7246597.1"/>
    </source>
</evidence>
<reference evidence="3" key="1">
    <citation type="submission" date="2023-08" db="EMBL/GenBank/DDBJ databases">
        <title>Rhodospirillaceae gen. nov., a novel taxon isolated from the Yangtze River Yuezi River estuary sludge.</title>
        <authorList>
            <person name="Ruan L."/>
        </authorList>
    </citation>
    <scope>NUCLEOTIDE SEQUENCE [LARGE SCALE GENOMIC DNA]</scope>
    <source>
        <strain evidence="3">R-7</strain>
    </source>
</reference>
<dbReference type="PANTHER" id="PTHR38593:SF1">
    <property type="entry name" value="BLR2558 PROTEIN"/>
    <property type="match status" value="1"/>
</dbReference>
<gene>
    <name evidence="2" type="ORF">Q8A70_02920</name>
</gene>